<accession>A0ABY8U2J7</accession>
<protein>
    <recommendedName>
        <fullName evidence="4">BLOC-1-related complex subunit 7</fullName>
    </recommendedName>
</protein>
<dbReference type="Proteomes" id="UP001244341">
    <property type="component" value="Chromosome 6b"/>
</dbReference>
<reference evidence="2 3" key="1">
    <citation type="submission" date="2023-05" db="EMBL/GenBank/DDBJ databases">
        <title>A 100% complete, gapless, phased diploid assembly of the Scenedesmus obliquus UTEX 3031 genome.</title>
        <authorList>
            <person name="Biondi T.C."/>
            <person name="Hanschen E.R."/>
            <person name="Kwon T."/>
            <person name="Eng W."/>
            <person name="Kruse C.P.S."/>
            <person name="Koehler S.I."/>
            <person name="Kunde Y."/>
            <person name="Gleasner C.D."/>
            <person name="You Mak K.T."/>
            <person name="Polle J."/>
            <person name="Hovde B.T."/>
            <person name="Starkenburg S.R."/>
        </authorList>
    </citation>
    <scope>NUCLEOTIDE SEQUENCE [LARGE SCALE GENOMIC DNA]</scope>
    <source>
        <strain evidence="2 3">DOE0152z</strain>
    </source>
</reference>
<evidence type="ECO:0000313" key="2">
    <source>
        <dbReference type="EMBL" id="WIA15615.1"/>
    </source>
</evidence>
<keyword evidence="3" id="KW-1185">Reference proteome</keyword>
<dbReference type="EMBL" id="CP126213">
    <property type="protein sequence ID" value="WIA15615.1"/>
    <property type="molecule type" value="Genomic_DNA"/>
</dbReference>
<feature type="region of interest" description="Disordered" evidence="1">
    <location>
        <begin position="1"/>
        <end position="31"/>
    </location>
</feature>
<proteinExistence type="predicted"/>
<evidence type="ECO:0008006" key="4">
    <source>
        <dbReference type="Google" id="ProtNLM"/>
    </source>
</evidence>
<evidence type="ECO:0000256" key="1">
    <source>
        <dbReference type="SAM" id="MobiDB-lite"/>
    </source>
</evidence>
<sequence>MGRHLWATGVPSSPRLCSRQKPASGSSGSGGKREITVITLYVRRAAAGSFSSQVTGDEDSSPAPMLFHLEAAPAKIARHALFWRQRRGQAAADGRLGDAERAEQQQQEIAACVLAGSQMSALLKLLLRGLSDARRQLRDEGSQKIMLSVERNLEVVPGLTQQLKTMTCQHKQLLGLLAAQDKQAAAAAAAAAAAEPQQQ</sequence>
<evidence type="ECO:0000313" key="3">
    <source>
        <dbReference type="Proteomes" id="UP001244341"/>
    </source>
</evidence>
<organism evidence="2 3">
    <name type="scientific">Tetradesmus obliquus</name>
    <name type="common">Green alga</name>
    <name type="synonym">Acutodesmus obliquus</name>
    <dbReference type="NCBI Taxonomy" id="3088"/>
    <lineage>
        <taxon>Eukaryota</taxon>
        <taxon>Viridiplantae</taxon>
        <taxon>Chlorophyta</taxon>
        <taxon>core chlorophytes</taxon>
        <taxon>Chlorophyceae</taxon>
        <taxon>CS clade</taxon>
        <taxon>Sphaeropleales</taxon>
        <taxon>Scenedesmaceae</taxon>
        <taxon>Tetradesmus</taxon>
    </lineage>
</organism>
<gene>
    <name evidence="2" type="ORF">OEZ85_002242</name>
</gene>
<name>A0ABY8U2J7_TETOB</name>